<comment type="caution">
    <text evidence="1">The sequence shown here is derived from an EMBL/GenBank/DDBJ whole genome shotgun (WGS) entry which is preliminary data.</text>
</comment>
<organism evidence="1 2">
    <name type="scientific">Ruminococcus callidus ATCC 27760</name>
    <dbReference type="NCBI Taxonomy" id="411473"/>
    <lineage>
        <taxon>Bacteria</taxon>
        <taxon>Bacillati</taxon>
        <taxon>Bacillota</taxon>
        <taxon>Clostridia</taxon>
        <taxon>Eubacteriales</taxon>
        <taxon>Oscillospiraceae</taxon>
        <taxon>Ruminococcus</taxon>
    </lineage>
</organism>
<dbReference type="HOGENOM" id="CLU_2002230_0_0_9"/>
<gene>
    <name evidence="1" type="ORF">RUMCAL_02618</name>
</gene>
<dbReference type="Proteomes" id="UP000016662">
    <property type="component" value="Unassembled WGS sequence"/>
</dbReference>
<keyword evidence="2" id="KW-1185">Reference proteome</keyword>
<dbReference type="AlphaFoldDB" id="U2LP54"/>
<sequence length="124" mass="13571">MTEPLSRAGVAEHRSAVHIANTVSEHTGQVNTDLLATVRAGTEYILVVELHSDLKLIGLLFHIKHSSVLLLSGRAVLTALSVIVRLAEITAVRTLDVDILRLDQPAADQRIKPFNRVFHNISPP</sequence>
<reference evidence="1 2" key="1">
    <citation type="submission" date="2013-07" db="EMBL/GenBank/DDBJ databases">
        <authorList>
            <person name="Weinstock G."/>
            <person name="Sodergren E."/>
            <person name="Wylie T."/>
            <person name="Fulton L."/>
            <person name="Fulton R."/>
            <person name="Fronick C."/>
            <person name="O'Laughlin M."/>
            <person name="Godfrey J."/>
            <person name="Miner T."/>
            <person name="Herter B."/>
            <person name="Appelbaum E."/>
            <person name="Cordes M."/>
            <person name="Lek S."/>
            <person name="Wollam A."/>
            <person name="Pepin K.H."/>
            <person name="Palsikar V.B."/>
            <person name="Mitreva M."/>
            <person name="Wilson R.K."/>
        </authorList>
    </citation>
    <scope>NUCLEOTIDE SEQUENCE [LARGE SCALE GENOMIC DNA]</scope>
    <source>
        <strain evidence="1 2">ATCC 27760</strain>
    </source>
</reference>
<evidence type="ECO:0000313" key="1">
    <source>
        <dbReference type="EMBL" id="ERJ91279.1"/>
    </source>
</evidence>
<evidence type="ECO:0000313" key="2">
    <source>
        <dbReference type="Proteomes" id="UP000016662"/>
    </source>
</evidence>
<protein>
    <submittedName>
        <fullName evidence="1">Uncharacterized protein</fullName>
    </submittedName>
</protein>
<dbReference type="STRING" id="411473.RUMCAL_02618"/>
<name>U2LP54_9FIRM</name>
<dbReference type="EMBL" id="AWVF01000321">
    <property type="protein sequence ID" value="ERJ91279.1"/>
    <property type="molecule type" value="Genomic_DNA"/>
</dbReference>
<proteinExistence type="predicted"/>
<accession>U2LP54</accession>